<proteinExistence type="predicted"/>
<dbReference type="Pfam" id="PF20681">
    <property type="entry name" value="DUF6818"/>
    <property type="match status" value="1"/>
</dbReference>
<accession>A0A2N5VEQ7</accession>
<dbReference type="Proteomes" id="UP000235392">
    <property type="component" value="Unassembled WGS sequence"/>
</dbReference>
<sequence>MKAELNKLYYEFQRDLYKLAIKNRVGPHLYFAHIGHSRKARAGGGTLWNNFQHYDPEAKKLFAKSLHHQNICKAATNPISQFTKMAPSPEMASTNQSNAKTNQQTTPSQRTQTGRGRASQSRTKQGSGGRTPGCQGYSISDCEALIAAVKQVLPLGSQEWSKVQDIYNVYARENGRQLRESDPLKTKFKTLWDVKKPTGNPHIAEYIRDAKEVEQQI</sequence>
<comment type="caution">
    <text evidence="3">The sequence shown here is derived from an EMBL/GenBank/DDBJ whole genome shotgun (WGS) entry which is preliminary data.</text>
</comment>
<protein>
    <recommendedName>
        <fullName evidence="2">DUF6818 domain-containing protein</fullName>
    </recommendedName>
</protein>
<feature type="domain" description="DUF6818" evidence="2">
    <location>
        <begin position="154"/>
        <end position="217"/>
    </location>
</feature>
<dbReference type="PANTHER" id="PTHR34409">
    <property type="entry name" value="SET DOMAIN-CONTAINING PROTEIN"/>
    <property type="match status" value="1"/>
</dbReference>
<feature type="compositionally biased region" description="Polar residues" evidence="1">
    <location>
        <begin position="91"/>
        <end position="125"/>
    </location>
</feature>
<evidence type="ECO:0000313" key="4">
    <source>
        <dbReference type="Proteomes" id="UP000235392"/>
    </source>
</evidence>
<organism evidence="3 4">
    <name type="scientific">Puccinia coronata f. sp. avenae</name>
    <dbReference type="NCBI Taxonomy" id="200324"/>
    <lineage>
        <taxon>Eukaryota</taxon>
        <taxon>Fungi</taxon>
        <taxon>Dikarya</taxon>
        <taxon>Basidiomycota</taxon>
        <taxon>Pucciniomycotina</taxon>
        <taxon>Pucciniomycetes</taxon>
        <taxon>Pucciniales</taxon>
        <taxon>Pucciniaceae</taxon>
        <taxon>Puccinia</taxon>
    </lineage>
</organism>
<gene>
    <name evidence="3" type="ORF">PCASD_04286</name>
</gene>
<reference evidence="3 4" key="1">
    <citation type="submission" date="2017-11" db="EMBL/GenBank/DDBJ databases">
        <title>De novo assembly and phasing of dikaryotic genomes from two isolates of Puccinia coronata f. sp. avenae, the causal agent of oat crown rust.</title>
        <authorList>
            <person name="Miller M.E."/>
            <person name="Zhang Y."/>
            <person name="Omidvar V."/>
            <person name="Sperschneider J."/>
            <person name="Schwessinger B."/>
            <person name="Raley C."/>
            <person name="Palmer J.M."/>
            <person name="Garnica D."/>
            <person name="Upadhyaya N."/>
            <person name="Rathjen J."/>
            <person name="Taylor J.M."/>
            <person name="Park R.F."/>
            <person name="Dodds P.N."/>
            <person name="Hirsch C.D."/>
            <person name="Kianian S.F."/>
            <person name="Figueroa M."/>
        </authorList>
    </citation>
    <scope>NUCLEOTIDE SEQUENCE [LARGE SCALE GENOMIC DNA]</scope>
    <source>
        <strain evidence="3">12SD80</strain>
    </source>
</reference>
<feature type="region of interest" description="Disordered" evidence="1">
    <location>
        <begin position="84"/>
        <end position="133"/>
    </location>
</feature>
<dbReference type="EMBL" id="PGCI01000023">
    <property type="protein sequence ID" value="PLW48478.1"/>
    <property type="molecule type" value="Genomic_DNA"/>
</dbReference>
<dbReference type="InterPro" id="IPR049203">
    <property type="entry name" value="DUF6818"/>
</dbReference>
<dbReference type="PANTHER" id="PTHR34409:SF1">
    <property type="entry name" value="MYB-LIKE DOMAIN-CONTAINING PROTEIN"/>
    <property type="match status" value="1"/>
</dbReference>
<evidence type="ECO:0000256" key="1">
    <source>
        <dbReference type="SAM" id="MobiDB-lite"/>
    </source>
</evidence>
<evidence type="ECO:0000259" key="2">
    <source>
        <dbReference type="Pfam" id="PF20681"/>
    </source>
</evidence>
<name>A0A2N5VEQ7_9BASI</name>
<evidence type="ECO:0000313" key="3">
    <source>
        <dbReference type="EMBL" id="PLW48478.1"/>
    </source>
</evidence>
<dbReference type="AlphaFoldDB" id="A0A2N5VEQ7"/>